<dbReference type="AlphaFoldDB" id="A0A9P6WJG6"/>
<dbReference type="Proteomes" id="UP000697127">
    <property type="component" value="Unassembled WGS sequence"/>
</dbReference>
<organism evidence="1 2">
    <name type="scientific">Pichia californica</name>
    <dbReference type="NCBI Taxonomy" id="460514"/>
    <lineage>
        <taxon>Eukaryota</taxon>
        <taxon>Fungi</taxon>
        <taxon>Dikarya</taxon>
        <taxon>Ascomycota</taxon>
        <taxon>Saccharomycotina</taxon>
        <taxon>Pichiomycetes</taxon>
        <taxon>Pichiales</taxon>
        <taxon>Pichiaceae</taxon>
        <taxon>Pichia</taxon>
    </lineage>
</organism>
<comment type="caution">
    <text evidence="1">The sequence shown here is derived from an EMBL/GenBank/DDBJ whole genome shotgun (WGS) entry which is preliminary data.</text>
</comment>
<dbReference type="EMBL" id="PUHW01000198">
    <property type="protein sequence ID" value="KAG0687944.1"/>
    <property type="molecule type" value="Genomic_DNA"/>
</dbReference>
<name>A0A9P6WJG6_9ASCO</name>
<proteinExistence type="predicted"/>
<gene>
    <name evidence="1" type="ORF">C6P40_001602</name>
</gene>
<reference evidence="1" key="1">
    <citation type="submission" date="2020-11" db="EMBL/GenBank/DDBJ databases">
        <title>Kefir isolates.</title>
        <authorList>
            <person name="Marcisauskas S."/>
            <person name="Kim Y."/>
            <person name="Blasche S."/>
        </authorList>
    </citation>
    <scope>NUCLEOTIDE SEQUENCE</scope>
    <source>
        <strain evidence="1">Olga-1</strain>
    </source>
</reference>
<keyword evidence="2" id="KW-1185">Reference proteome</keyword>
<protein>
    <submittedName>
        <fullName evidence="1">Uncharacterized protein</fullName>
    </submittedName>
</protein>
<evidence type="ECO:0000313" key="2">
    <source>
        <dbReference type="Proteomes" id="UP000697127"/>
    </source>
</evidence>
<sequence>MHADRAATTCSHRRKVGSIRFVVGNTNNKTVKPILKHNVLDISNNHNTSGNYDNHDNHKSSCKNDSLKKTVVFTEPSVSLLGTPTTISTGTESQSESKLELESEMISTTITTTPNCNYNSNTNSNNSSNCNKININTITQSKTKTKNLDIDKNKATINNTKYQGSIFNLLDTQNNLEILPSIPSIVKSNDKTSIDSYSNFYPSTVIPNDLMLDSNTGIITKPEDILPPIDSITLSGNDDITITNERDHIKILYDDQIQYLDSTITQLKRQKRFLNHCKRKAYLQRFFHHFHK</sequence>
<accession>A0A9P6WJG6</accession>
<evidence type="ECO:0000313" key="1">
    <source>
        <dbReference type="EMBL" id="KAG0687944.1"/>
    </source>
</evidence>